<dbReference type="Gene3D" id="1.10.1130.10">
    <property type="entry name" value="Flavocytochrome C3, Chain A"/>
    <property type="match status" value="2"/>
</dbReference>
<dbReference type="InterPro" id="IPR036280">
    <property type="entry name" value="Multihaem_cyt_sf"/>
</dbReference>
<comment type="caution">
    <text evidence="3">The sequence shown here is derived from an EMBL/GenBank/DDBJ whole genome shotgun (WGS) entry which is preliminary data.</text>
</comment>
<dbReference type="SUPFAM" id="SSF48695">
    <property type="entry name" value="Multiheme cytochromes"/>
    <property type="match status" value="1"/>
</dbReference>
<accession>A0A4S3KUH3</accession>
<dbReference type="RefSeq" id="WP_132577203.1">
    <property type="nucleotide sequence ID" value="NZ_JBHMFH010000001.1"/>
</dbReference>
<keyword evidence="1" id="KW-0732">Signal</keyword>
<gene>
    <name evidence="3" type="ORF">EDC25_102173</name>
</gene>
<evidence type="ECO:0000256" key="1">
    <source>
        <dbReference type="ARBA" id="ARBA00022729"/>
    </source>
</evidence>
<sequence length="633" mass="70716">MRAVAVKVLLATILVVIAWSAVAVYRERAALNEPVDVSQAHFTGSQACVDCHADRHESWYATFHRTMTQEATPDSVQGRFDGQPLDYWGLRMRPVSEDGRYYFEYSEIDTGEVVDRREIVRTVGSHRYQQYMTYVPETGNYVRLHYLWHNGDQRWVHMNAAFLGPDEQDYSAQVSVWNQNCIFCHNTGPEPRMTNYDDLVRRARAGEAVDIRTESLFESRVAELGISCETCHGPGSLHVERAGSFLTRTAMRLNGGRDAAIVNPEGLAAEQSTQVCGQCHGQRLPKTNDMVREWIHAGPTFRAGQNLNDHVQPVWKHTPAPAQADENLFSLRFWADGTPRLSAYEYQGLLQSACYRDAELTCIDCHTVHGGDPVGQISDRNRGNQPCLRCHQDFRPESALVAHTRHPADSEGSRCYNCHMPDAVYGVMDIHRTHRIESPDAVRDAAAGRPNACLNCHLEATPKWVAAQLDQDPDAVVRLDGADAGLSEAAALLAGDPVQKAIIGYRAGQPGAQTGIERAWLVPYLLQSMADKYPSSRRFARDSLRQILSDFPDAAAAQPLLWKLDQFDFIAPVEQRMQTLDALHELWRSLDKSAWPTPAPATAVSAEYTLDETVRLALLELGGRQDKQISIGE</sequence>
<proteinExistence type="predicted"/>
<dbReference type="Pfam" id="PF09699">
    <property type="entry name" value="Paired_CXXCH_1"/>
    <property type="match status" value="1"/>
</dbReference>
<name>A0A4S3KUH3_9GAMM</name>
<evidence type="ECO:0000313" key="3">
    <source>
        <dbReference type="EMBL" id="TCT00807.1"/>
    </source>
</evidence>
<protein>
    <submittedName>
        <fullName evidence="3">Doubled CXXCH motif protein</fullName>
    </submittedName>
</protein>
<evidence type="ECO:0000313" key="4">
    <source>
        <dbReference type="Proteomes" id="UP000294599"/>
    </source>
</evidence>
<dbReference type="AlphaFoldDB" id="A0A4S3KUH3"/>
<organism evidence="3 4">
    <name type="scientific">Pseudofulvimonas gallinarii</name>
    <dbReference type="NCBI Taxonomy" id="634155"/>
    <lineage>
        <taxon>Bacteria</taxon>
        <taxon>Pseudomonadati</taxon>
        <taxon>Pseudomonadota</taxon>
        <taxon>Gammaproteobacteria</taxon>
        <taxon>Lysobacterales</taxon>
        <taxon>Rhodanobacteraceae</taxon>
        <taxon>Pseudofulvimonas</taxon>
    </lineage>
</organism>
<evidence type="ECO:0000259" key="2">
    <source>
        <dbReference type="Pfam" id="PF09699"/>
    </source>
</evidence>
<dbReference type="EMBL" id="SMAF01000002">
    <property type="protein sequence ID" value="TCT00807.1"/>
    <property type="molecule type" value="Genomic_DNA"/>
</dbReference>
<dbReference type="PANTHER" id="PTHR35038">
    <property type="entry name" value="DISSIMILATORY SULFITE REDUCTASE SIRA"/>
    <property type="match status" value="1"/>
</dbReference>
<dbReference type="InterPro" id="IPR051829">
    <property type="entry name" value="Multiheme_Cytochr_ET"/>
</dbReference>
<feature type="domain" description="Doubled CXXCH motif" evidence="2">
    <location>
        <begin position="361"/>
        <end position="394"/>
    </location>
</feature>
<dbReference type="InterPro" id="IPR010177">
    <property type="entry name" value="Paired_CXXCH_1"/>
</dbReference>
<keyword evidence="4" id="KW-1185">Reference proteome</keyword>
<dbReference type="OrthoDB" id="9814800at2"/>
<dbReference type="Proteomes" id="UP000294599">
    <property type="component" value="Unassembled WGS sequence"/>
</dbReference>
<dbReference type="PANTHER" id="PTHR35038:SF8">
    <property type="entry name" value="C-TYPE POLYHEME CYTOCHROME OMCC"/>
    <property type="match status" value="1"/>
</dbReference>
<reference evidence="3 4" key="1">
    <citation type="submission" date="2019-03" db="EMBL/GenBank/DDBJ databases">
        <title>Genomic Encyclopedia of Type Strains, Phase IV (KMG-IV): sequencing the most valuable type-strain genomes for metagenomic binning, comparative biology and taxonomic classification.</title>
        <authorList>
            <person name="Goeker M."/>
        </authorList>
    </citation>
    <scope>NUCLEOTIDE SEQUENCE [LARGE SCALE GENOMIC DNA]</scope>
    <source>
        <strain evidence="3 4">DSM 21944</strain>
    </source>
</reference>